<name>A0A2R5HH51_9LACT</name>
<dbReference type="Proteomes" id="UP000245021">
    <property type="component" value="Unassembled WGS sequence"/>
</dbReference>
<reference evidence="1 2" key="1">
    <citation type="journal article" date="2018" name="Genome Announc.">
        <title>Draft Genome Sequence of Lactococcus sp. Strain NtB2 (JCM 32569), Isolated from the Gut of the Higher Termite Nasutitermes takasagoensis.</title>
        <authorList>
            <person name="Noda S."/>
            <person name="Aihara C."/>
            <person name="Yuki M."/>
            <person name="Ohkuma M."/>
        </authorList>
    </citation>
    <scope>NUCLEOTIDE SEQUENCE [LARGE SCALE GENOMIC DNA]</scope>
    <source>
        <strain evidence="1 2">NtB2</strain>
    </source>
</reference>
<accession>A0A2R5HH51</accession>
<dbReference type="AlphaFoldDB" id="A0A2R5HH51"/>
<keyword evidence="2" id="KW-1185">Reference proteome</keyword>
<organism evidence="1 2">
    <name type="scientific">Lactococcus termiticola</name>
    <dbReference type="NCBI Taxonomy" id="2169526"/>
    <lineage>
        <taxon>Bacteria</taxon>
        <taxon>Bacillati</taxon>
        <taxon>Bacillota</taxon>
        <taxon>Bacilli</taxon>
        <taxon>Lactobacillales</taxon>
        <taxon>Streptococcaceae</taxon>
        <taxon>Lactococcus</taxon>
    </lineage>
</organism>
<sequence>MLILLYLIRYFNVYKKMTTELVANQYVYETALAEQNKKGFRLFHFYGTLIKAC</sequence>
<dbReference type="EMBL" id="BFFO01000011">
    <property type="protein sequence ID" value="GBG97369.1"/>
    <property type="molecule type" value="Genomic_DNA"/>
</dbReference>
<gene>
    <name evidence="1" type="ORF">NtB2_01509</name>
</gene>
<evidence type="ECO:0000313" key="2">
    <source>
        <dbReference type="Proteomes" id="UP000245021"/>
    </source>
</evidence>
<proteinExistence type="predicted"/>
<evidence type="ECO:0000313" key="1">
    <source>
        <dbReference type="EMBL" id="GBG97369.1"/>
    </source>
</evidence>
<protein>
    <submittedName>
        <fullName evidence="1">Uncharacterized protein</fullName>
    </submittedName>
</protein>
<comment type="caution">
    <text evidence="1">The sequence shown here is derived from an EMBL/GenBank/DDBJ whole genome shotgun (WGS) entry which is preliminary data.</text>
</comment>